<dbReference type="RefSeq" id="XP_008083213.1">
    <property type="nucleotide sequence ID" value="XM_008085022.1"/>
</dbReference>
<protein>
    <recommendedName>
        <fullName evidence="2 9">DNA mismatch repair protein MSH3</fullName>
    </recommendedName>
    <alternativeName>
        <fullName evidence="2 9">DNA mismatch repair protein MSH3</fullName>
    </alternativeName>
    <alternativeName>
        <fullName evidence="8">MutS protein homolog 3</fullName>
    </alternativeName>
</protein>
<evidence type="ECO:0000313" key="12">
    <source>
        <dbReference type="EMBL" id="EPE29104.1"/>
    </source>
</evidence>
<accession>S3CVY4</accession>
<dbReference type="SUPFAM" id="SSF52540">
    <property type="entry name" value="P-loop containing nucleoside triphosphate hydrolases"/>
    <property type="match status" value="1"/>
</dbReference>
<evidence type="ECO:0000256" key="5">
    <source>
        <dbReference type="ARBA" id="ARBA00023125"/>
    </source>
</evidence>
<feature type="region of interest" description="Disordered" evidence="10">
    <location>
        <begin position="851"/>
        <end position="881"/>
    </location>
</feature>
<keyword evidence="6" id="KW-0469">Meiosis</keyword>
<dbReference type="GO" id="GO:0030983">
    <property type="term" value="F:mismatched DNA binding"/>
    <property type="evidence" value="ECO:0007669"/>
    <property type="project" value="InterPro"/>
</dbReference>
<dbReference type="InterPro" id="IPR011184">
    <property type="entry name" value="DNA_mismatch_repair_Msh2"/>
</dbReference>
<dbReference type="HOGENOM" id="CLU_002472_7_3_1"/>
<feature type="compositionally biased region" description="Low complexity" evidence="10">
    <location>
        <begin position="860"/>
        <end position="871"/>
    </location>
</feature>
<dbReference type="Gene3D" id="3.40.50.300">
    <property type="entry name" value="P-loop containing nucleotide triphosphate hydrolases"/>
    <property type="match status" value="1"/>
</dbReference>
<dbReference type="Pfam" id="PF00488">
    <property type="entry name" value="MutS_V"/>
    <property type="match status" value="1"/>
</dbReference>
<dbReference type="Gene3D" id="1.10.1420.10">
    <property type="match status" value="2"/>
</dbReference>
<evidence type="ECO:0000313" key="13">
    <source>
        <dbReference type="Proteomes" id="UP000016922"/>
    </source>
</evidence>
<dbReference type="PROSITE" id="PS00486">
    <property type="entry name" value="DNA_MISMATCH_REPAIR_2"/>
    <property type="match status" value="1"/>
</dbReference>
<keyword evidence="13" id="KW-1185">Reference proteome</keyword>
<comment type="similarity">
    <text evidence="1">Belongs to the DNA mismatch repair MutS family. MSH3 subfamily.</text>
</comment>
<feature type="compositionally biased region" description="Low complexity" evidence="10">
    <location>
        <begin position="28"/>
        <end position="48"/>
    </location>
</feature>
<organism evidence="12 13">
    <name type="scientific">Glarea lozoyensis (strain ATCC 20868 / MF5171)</name>
    <dbReference type="NCBI Taxonomy" id="1116229"/>
    <lineage>
        <taxon>Eukaryota</taxon>
        <taxon>Fungi</taxon>
        <taxon>Dikarya</taxon>
        <taxon>Ascomycota</taxon>
        <taxon>Pezizomycotina</taxon>
        <taxon>Leotiomycetes</taxon>
        <taxon>Helotiales</taxon>
        <taxon>Helotiaceae</taxon>
        <taxon>Glarea</taxon>
    </lineage>
</organism>
<dbReference type="OMA" id="KMTMLYK"/>
<keyword evidence="5" id="KW-0238">DNA-binding</keyword>
<keyword evidence="12" id="KW-0378">Hydrolase</keyword>
<evidence type="ECO:0000256" key="9">
    <source>
        <dbReference type="ARBA" id="ARBA00073774"/>
    </source>
</evidence>
<gene>
    <name evidence="12" type="ORF">GLAREA_00262</name>
</gene>
<evidence type="ECO:0000256" key="8">
    <source>
        <dbReference type="ARBA" id="ARBA00029792"/>
    </source>
</evidence>
<dbReference type="KEGG" id="glz:GLAREA_00262"/>
<dbReference type="OrthoDB" id="276261at2759"/>
<dbReference type="EMBL" id="KE145367">
    <property type="protein sequence ID" value="EPE29104.1"/>
    <property type="molecule type" value="Genomic_DNA"/>
</dbReference>
<dbReference type="FunFam" id="3.40.50.300:FF:000870">
    <property type="entry name" value="MutS protein homolog 4"/>
    <property type="match status" value="1"/>
</dbReference>
<dbReference type="InterPro" id="IPR000432">
    <property type="entry name" value="DNA_mismatch_repair_MutS_C"/>
</dbReference>
<dbReference type="PANTHER" id="PTHR11361">
    <property type="entry name" value="DNA MISMATCH REPAIR PROTEIN MUTS FAMILY MEMBER"/>
    <property type="match status" value="1"/>
</dbReference>
<evidence type="ECO:0000256" key="2">
    <source>
        <dbReference type="ARBA" id="ARBA00022151"/>
    </source>
</evidence>
<dbReference type="eggNOG" id="KOG0220">
    <property type="taxonomic scope" value="Eukaryota"/>
</dbReference>
<dbReference type="InterPro" id="IPR045076">
    <property type="entry name" value="MutS"/>
</dbReference>
<dbReference type="STRING" id="1116229.S3CVY4"/>
<dbReference type="InterPro" id="IPR007696">
    <property type="entry name" value="DNA_mismatch_repair_MutS_core"/>
</dbReference>
<dbReference type="AlphaFoldDB" id="S3CVY4"/>
<comment type="subunit">
    <text evidence="7">Heterodimer consisting of MSH2-MSH3 (MutS beta). Forms a ternary complex with MutL alpha (MLH1-PMS1).</text>
</comment>
<evidence type="ECO:0000256" key="6">
    <source>
        <dbReference type="ARBA" id="ARBA00023254"/>
    </source>
</evidence>
<dbReference type="SUPFAM" id="SSF53150">
    <property type="entry name" value="DNA repair protein MutS, domain II"/>
    <property type="match status" value="1"/>
</dbReference>
<evidence type="ECO:0000256" key="1">
    <source>
        <dbReference type="ARBA" id="ARBA00007094"/>
    </source>
</evidence>
<feature type="region of interest" description="Disordered" evidence="10">
    <location>
        <begin position="1"/>
        <end position="62"/>
    </location>
</feature>
<dbReference type="GO" id="GO:0016787">
    <property type="term" value="F:hydrolase activity"/>
    <property type="evidence" value="ECO:0007669"/>
    <property type="project" value="UniProtKB-KW"/>
</dbReference>
<dbReference type="SMART" id="SM00534">
    <property type="entry name" value="MUTSac"/>
    <property type="match status" value="1"/>
</dbReference>
<keyword evidence="4" id="KW-0067">ATP-binding</keyword>
<dbReference type="InterPro" id="IPR036187">
    <property type="entry name" value="DNA_mismatch_repair_MutS_sf"/>
</dbReference>
<dbReference type="GO" id="GO:0140664">
    <property type="term" value="F:ATP-dependent DNA damage sensor activity"/>
    <property type="evidence" value="ECO:0007669"/>
    <property type="project" value="InterPro"/>
</dbReference>
<dbReference type="GO" id="GO:0005634">
    <property type="term" value="C:nucleus"/>
    <property type="evidence" value="ECO:0007669"/>
    <property type="project" value="TreeGrafter"/>
</dbReference>
<evidence type="ECO:0000259" key="11">
    <source>
        <dbReference type="PROSITE" id="PS00486"/>
    </source>
</evidence>
<dbReference type="Proteomes" id="UP000016922">
    <property type="component" value="Unassembled WGS sequence"/>
</dbReference>
<evidence type="ECO:0000256" key="7">
    <source>
        <dbReference type="ARBA" id="ARBA00025902"/>
    </source>
</evidence>
<dbReference type="InterPro" id="IPR007860">
    <property type="entry name" value="DNA_mmatch_repair_MutS_con_dom"/>
</dbReference>
<feature type="compositionally biased region" description="Polar residues" evidence="10">
    <location>
        <begin position="1"/>
        <end position="27"/>
    </location>
</feature>
<dbReference type="GeneID" id="19459322"/>
<dbReference type="SUPFAM" id="SSF48334">
    <property type="entry name" value="DNA repair protein MutS, domain III"/>
    <property type="match status" value="1"/>
</dbReference>
<keyword evidence="3" id="KW-0547">Nucleotide-binding</keyword>
<dbReference type="InterPro" id="IPR036678">
    <property type="entry name" value="MutS_con_dom_sf"/>
</dbReference>
<dbReference type="Pfam" id="PF05192">
    <property type="entry name" value="MutS_III"/>
    <property type="match status" value="1"/>
</dbReference>
<dbReference type="SMART" id="SM00533">
    <property type="entry name" value="MUTSd"/>
    <property type="match status" value="1"/>
</dbReference>
<dbReference type="Pfam" id="PF05188">
    <property type="entry name" value="MutS_II"/>
    <property type="match status" value="1"/>
</dbReference>
<reference evidence="12 13" key="1">
    <citation type="journal article" date="2013" name="BMC Genomics">
        <title>Genomics-driven discovery of the pneumocandin biosynthetic gene cluster in the fungus Glarea lozoyensis.</title>
        <authorList>
            <person name="Chen L."/>
            <person name="Yue Q."/>
            <person name="Zhang X."/>
            <person name="Xiang M."/>
            <person name="Wang C."/>
            <person name="Li S."/>
            <person name="Che Y."/>
            <person name="Ortiz-Lopez F.J."/>
            <person name="Bills G.F."/>
            <person name="Liu X."/>
            <person name="An Z."/>
        </authorList>
    </citation>
    <scope>NUCLEOTIDE SEQUENCE [LARGE SCALE GENOMIC DNA]</scope>
    <source>
        <strain evidence="13">ATCC 20868 / MF5171</strain>
    </source>
</reference>
<evidence type="ECO:0000256" key="3">
    <source>
        <dbReference type="ARBA" id="ARBA00022741"/>
    </source>
</evidence>
<evidence type="ECO:0000256" key="10">
    <source>
        <dbReference type="SAM" id="MobiDB-lite"/>
    </source>
</evidence>
<dbReference type="GO" id="GO:0005524">
    <property type="term" value="F:ATP binding"/>
    <property type="evidence" value="ECO:0007669"/>
    <property type="project" value="UniProtKB-KW"/>
</dbReference>
<dbReference type="Gene3D" id="3.30.420.110">
    <property type="entry name" value="MutS, connector domain"/>
    <property type="match status" value="1"/>
</dbReference>
<proteinExistence type="inferred from homology"/>
<sequence length="894" mass="99425">MSNPRPSTSNSYSASTNQYGYTISSQVPSTYRPGTSRPSTTRPGTARPGTRRSSRSGSVFGGGDSQQIICAISEGRGITPTVGLAFVNTTTGEAVLSQICDNQFYARTINKLNVFEPTEILIVATAAPPNIMSKMYKIVEENVIGARLVGVDRKYWSETSGLEFIQQLAFPQDLEALKVAIGGNYFATCCFSAALKYVELKMSVTFAFHSLRINYQPSEGSMMIDLSTIQALELIQNIQNAKSKHCLFGLMNEALTPMGSRHLRSLILQPSTQPDILRKRYNAVDELMANDDIFERLARYRELIIVPTQPDPRHSEQSINNILMLKNFVETAPKFFEILAGARSELLAEIQKYCNPANLDYTVQLIKDVINDDVSYQKSPLDLRNQRTYAVKSGVSGFLDVARQTFKEATEDVYQHVSEINQSYEMNAETRYENSRQFYLRVLASDFDDKPIPEILINRFRKKDFIECQTLDLMKLNQRISDSHAEVVLTSDQTIQNLLDDIRGEISSLFKVCESIAVLDMIAAFAHSAIANDYVKPEIGDCLMIEAGRHPVKEKVSKGDYIPNDVYATNQTRFQIITGCNMSGKSTYIRSIALMCVMAQTGSFVPAQFARFRIVRQLFARVSVDDSIEANISTFASEMRETAFILRSIDEHSLAIIDELGRGTSTRDGLAIALSIAETLVESKALIWFVTHFRELAQIMQHRPGVVNQHLAVDTSEANTITMLYKVRSSFVKDEHYGLALAKILDLPPLVLEVAERVTNALDEQVEAKRKSSKAVAIAKRRKLVLSLRETLKQALDSPMEGAVMLGWLRKLQEEFVRRMEGIDGDVVDDEDGEEEGTVVDEQSTARLGTARESTVVTISSGESGAESSSGSEDKKETGGCGAHLAVYNLATYS</sequence>
<dbReference type="GO" id="GO:0006298">
    <property type="term" value="P:mismatch repair"/>
    <property type="evidence" value="ECO:0007669"/>
    <property type="project" value="InterPro"/>
</dbReference>
<dbReference type="GO" id="GO:0007131">
    <property type="term" value="P:reciprocal meiotic recombination"/>
    <property type="evidence" value="ECO:0007669"/>
    <property type="project" value="TreeGrafter"/>
</dbReference>
<evidence type="ECO:0000256" key="4">
    <source>
        <dbReference type="ARBA" id="ARBA00022840"/>
    </source>
</evidence>
<dbReference type="PANTHER" id="PTHR11361:SF21">
    <property type="entry name" value="MUTS PROTEIN HOMOLOG 4"/>
    <property type="match status" value="1"/>
</dbReference>
<feature type="domain" description="DNA mismatch repair proteins mutS family" evidence="11">
    <location>
        <begin position="653"/>
        <end position="669"/>
    </location>
</feature>
<dbReference type="InterPro" id="IPR027417">
    <property type="entry name" value="P-loop_NTPase"/>
</dbReference>
<name>S3CVY4_GLAL2</name>
<dbReference type="PIRSF" id="PIRSF005813">
    <property type="entry name" value="MSH2"/>
    <property type="match status" value="1"/>
</dbReference>